<keyword evidence="4" id="KW-1185">Reference proteome</keyword>
<organism evidence="3 4">
    <name type="scientific">Methylobacterium radiodurans</name>
    <dbReference type="NCBI Taxonomy" id="2202828"/>
    <lineage>
        <taxon>Bacteria</taxon>
        <taxon>Pseudomonadati</taxon>
        <taxon>Pseudomonadota</taxon>
        <taxon>Alphaproteobacteria</taxon>
        <taxon>Hyphomicrobiales</taxon>
        <taxon>Methylobacteriaceae</taxon>
        <taxon>Methylobacterium</taxon>
    </lineage>
</organism>
<name>A0A2U8VND1_9HYPH</name>
<dbReference type="RefSeq" id="WP_109950034.1">
    <property type="nucleotide sequence ID" value="NZ_CP029551.1"/>
</dbReference>
<dbReference type="Proteomes" id="UP000246058">
    <property type="component" value="Chromosome"/>
</dbReference>
<dbReference type="EMBL" id="CP029551">
    <property type="protein sequence ID" value="AWN34902.1"/>
    <property type="molecule type" value="Genomic_DNA"/>
</dbReference>
<dbReference type="KEGG" id="meti:DK427_03390"/>
<reference evidence="3 4" key="1">
    <citation type="submission" date="2018-05" db="EMBL/GenBank/DDBJ databases">
        <title>Complete Genome Sequence of Methylobacterium sp. 17Sr1-43.</title>
        <authorList>
            <person name="Srinivasan S."/>
        </authorList>
    </citation>
    <scope>NUCLEOTIDE SEQUENCE [LARGE SCALE GENOMIC DNA]</scope>
    <source>
        <strain evidence="3 4">17Sr1-43</strain>
    </source>
</reference>
<dbReference type="NCBIfam" id="TIGR02098">
    <property type="entry name" value="MJ0042_CXXC"/>
    <property type="match status" value="1"/>
</dbReference>
<dbReference type="InterPro" id="IPR011723">
    <property type="entry name" value="Znf/thioredoxin_put"/>
</dbReference>
<dbReference type="Pfam" id="PF13717">
    <property type="entry name" value="Zn_ribbon_4"/>
    <property type="match status" value="1"/>
</dbReference>
<protein>
    <recommendedName>
        <fullName evidence="2">Zinc finger/thioredoxin putative domain-containing protein</fullName>
    </recommendedName>
</protein>
<proteinExistence type="predicted"/>
<sequence>MLITCPTCASSYQVEIGRVGMEGRSVRCAACRETWFITPAEVLAAHAAELAEAEAAEPSATDWQEASAEVREAVGADVVENVPPEPAVAKGRRAGPKPRKRRPVGARRGLPGFSPALAAGLALLAALPLACLARTAVVRAVPQSAALYAGIGLPVNLRGLEIRDVVAFRNPAEAGRPAELVLEGDLVGLARDSAPVPPLAVEVRDAEGRTLRRFAVAAPRAALAPGERARFRASLLDPPAEGRGLQIRFAAEPPALTLASAVGKSAHP</sequence>
<evidence type="ECO:0000313" key="4">
    <source>
        <dbReference type="Proteomes" id="UP000246058"/>
    </source>
</evidence>
<feature type="region of interest" description="Disordered" evidence="1">
    <location>
        <begin position="85"/>
        <end position="107"/>
    </location>
</feature>
<evidence type="ECO:0000256" key="1">
    <source>
        <dbReference type="SAM" id="MobiDB-lite"/>
    </source>
</evidence>
<dbReference type="OrthoDB" id="7159357at2"/>
<evidence type="ECO:0000313" key="3">
    <source>
        <dbReference type="EMBL" id="AWN34902.1"/>
    </source>
</evidence>
<feature type="compositionally biased region" description="Basic residues" evidence="1">
    <location>
        <begin position="90"/>
        <end position="105"/>
    </location>
</feature>
<evidence type="ECO:0000259" key="2">
    <source>
        <dbReference type="Pfam" id="PF13717"/>
    </source>
</evidence>
<feature type="domain" description="Zinc finger/thioredoxin putative" evidence="2">
    <location>
        <begin position="1"/>
        <end position="36"/>
    </location>
</feature>
<accession>A0A2U8VND1</accession>
<dbReference type="AlphaFoldDB" id="A0A2U8VND1"/>
<gene>
    <name evidence="3" type="ORF">DK427_03390</name>
</gene>